<dbReference type="EMBL" id="CP001700">
    <property type="protein sequence ID" value="ACU77353.1"/>
    <property type="molecule type" value="Genomic_DNA"/>
</dbReference>
<dbReference type="InParanoid" id="C7PYN1"/>
<dbReference type="HOGENOM" id="CLU_488934_0_0_11"/>
<organism evidence="1 2">
    <name type="scientific">Catenulispora acidiphila (strain DSM 44928 / JCM 14897 / NBRC 102108 / NRRL B-24433 / ID139908)</name>
    <dbReference type="NCBI Taxonomy" id="479433"/>
    <lineage>
        <taxon>Bacteria</taxon>
        <taxon>Bacillati</taxon>
        <taxon>Actinomycetota</taxon>
        <taxon>Actinomycetes</taxon>
        <taxon>Catenulisporales</taxon>
        <taxon>Catenulisporaceae</taxon>
        <taxon>Catenulispora</taxon>
    </lineage>
</organism>
<proteinExistence type="predicted"/>
<evidence type="ECO:0000313" key="2">
    <source>
        <dbReference type="Proteomes" id="UP000000851"/>
    </source>
</evidence>
<protein>
    <submittedName>
        <fullName evidence="1">Uncharacterized protein</fullName>
    </submittedName>
</protein>
<dbReference type="RefSeq" id="WP_015797078.1">
    <property type="nucleotide sequence ID" value="NC_013131.1"/>
</dbReference>
<sequence length="557" mass="59956">MTEQGPADGADDGVQDTAADRRRTLSTVHRLVADLSAQLPDPLVAQVRDWLGREDVVGIAEVLVTSAITLGVSVTPKQAETLAALPAAPGRRSGLPPELRVSLDAAAPTLPSFEPGPPVDDTDRAVVAAVFRSPKTAAIHRSTRSADGEETHRVYLIEAGTDAEVWQLAAEAQRALQARGVQAPRVEAYWSDETPTGYQQAALAASLPLWTRPDLPTRGPSLFGAAIDRQRAARVSEWFQWESEVWGTMTRLHRLLLRLAPDLSVEPLAALRRALAEGELAKFAVDLCAVLAESGLALSPSEVALLREIPRQIEEPELDLSALDRIPVGDAPEPVTGFDLGPAPDDGLDAAPTVVMMMAAQPGVVQVWRAWRGSGIAAVPVFLIEVEPGLAAWDVAFDAHLAQASAGPAHVEVFWTGEPLPDFHLEALRVADPLWIATLEESPHTGGIRTTGVYDFADADGVPRFADDHVRLPDTAECDRLAARMIAGDVVVRSDIAAEDVIDPGRGRVVPQDHRTDGEWIWRASAAYYLAEYQLAPHPDLLGHLRRMERGAENADA</sequence>
<evidence type="ECO:0000313" key="1">
    <source>
        <dbReference type="EMBL" id="ACU77353.1"/>
    </source>
</evidence>
<dbReference type="AlphaFoldDB" id="C7PYN1"/>
<dbReference type="Proteomes" id="UP000000851">
    <property type="component" value="Chromosome"/>
</dbReference>
<reference evidence="1 2" key="1">
    <citation type="journal article" date="2009" name="Stand. Genomic Sci.">
        <title>Complete genome sequence of Catenulispora acidiphila type strain (ID 139908).</title>
        <authorList>
            <person name="Copeland A."/>
            <person name="Lapidus A."/>
            <person name="Glavina Del Rio T."/>
            <person name="Nolan M."/>
            <person name="Lucas S."/>
            <person name="Chen F."/>
            <person name="Tice H."/>
            <person name="Cheng J.F."/>
            <person name="Bruce D."/>
            <person name="Goodwin L."/>
            <person name="Pitluck S."/>
            <person name="Mikhailova N."/>
            <person name="Pati A."/>
            <person name="Ivanova N."/>
            <person name="Mavromatis K."/>
            <person name="Chen A."/>
            <person name="Palaniappan K."/>
            <person name="Chain P."/>
            <person name="Land M."/>
            <person name="Hauser L."/>
            <person name="Chang Y.J."/>
            <person name="Jeffries C.D."/>
            <person name="Chertkov O."/>
            <person name="Brettin T."/>
            <person name="Detter J.C."/>
            <person name="Han C."/>
            <person name="Ali Z."/>
            <person name="Tindall B.J."/>
            <person name="Goker M."/>
            <person name="Bristow J."/>
            <person name="Eisen J.A."/>
            <person name="Markowitz V."/>
            <person name="Hugenholtz P."/>
            <person name="Kyrpides N.C."/>
            <person name="Klenk H.P."/>
        </authorList>
    </citation>
    <scope>NUCLEOTIDE SEQUENCE [LARGE SCALE GENOMIC DNA]</scope>
    <source>
        <strain evidence="2">DSM 44928 / JCM 14897 / NBRC 102108 / NRRL B-24433 / ID139908</strain>
    </source>
</reference>
<dbReference type="OrthoDB" id="275232at2"/>
<dbReference type="KEGG" id="cai:Caci_8530"/>
<gene>
    <name evidence="1" type="ordered locus">Caci_8530</name>
</gene>
<dbReference type="STRING" id="479433.Caci_8530"/>
<keyword evidence="2" id="KW-1185">Reference proteome</keyword>
<accession>C7PYN1</accession>
<dbReference type="eggNOG" id="ENOG5032WU7">
    <property type="taxonomic scope" value="Bacteria"/>
</dbReference>
<name>C7PYN1_CATAD</name>